<dbReference type="SUPFAM" id="SSF63380">
    <property type="entry name" value="Riboflavin synthase domain-like"/>
    <property type="match status" value="1"/>
</dbReference>
<comment type="caution">
    <text evidence="3">The sequence shown here is derived from an EMBL/GenBank/DDBJ whole genome shotgun (WGS) entry which is preliminary data.</text>
</comment>
<dbReference type="Gene3D" id="2.40.30.10">
    <property type="entry name" value="Translation factors"/>
    <property type="match status" value="1"/>
</dbReference>
<dbReference type="PANTHER" id="PTHR43513">
    <property type="entry name" value="DIHYDROOROTATE DEHYDROGENASE B (NAD(+)), ELECTRON TRANSFER SUBUNIT"/>
    <property type="match status" value="1"/>
</dbReference>
<dbReference type="Pfam" id="PF10418">
    <property type="entry name" value="DHODB_Fe-S_bind"/>
    <property type="match status" value="1"/>
</dbReference>
<dbReference type="Gene3D" id="3.40.50.80">
    <property type="entry name" value="Nucleotide-binding domain of ferredoxin-NADP reductase (FNR) module"/>
    <property type="match status" value="1"/>
</dbReference>
<feature type="binding site" evidence="1">
    <location>
        <position position="228"/>
    </location>
    <ligand>
        <name>[2Fe-2S] cluster</name>
        <dbReference type="ChEBI" id="CHEBI:190135"/>
    </ligand>
</feature>
<keyword evidence="1" id="KW-0479">Metal-binding</keyword>
<protein>
    <submittedName>
        <fullName evidence="3">Sulfide/dihydroorotate dehydrogenase-like FAD/NAD-binding protein</fullName>
    </submittedName>
</protein>
<dbReference type="GO" id="GO:0046872">
    <property type="term" value="F:metal ion binding"/>
    <property type="evidence" value="ECO:0007669"/>
    <property type="project" value="UniProtKB-KW"/>
</dbReference>
<dbReference type="OrthoDB" id="9778346at2"/>
<dbReference type="InterPro" id="IPR017938">
    <property type="entry name" value="Riboflavin_synthase-like_b-brl"/>
</dbReference>
<sequence length="284" mass="30228">MPSRILRKRKLIPGATSELVISAPHIAAKAKPGNFVILRVWEDGERIPLTIADADPDAGTITLVYLVMGKTTAHLETLDAGDDILDLCGPLGKATEIHKLDGPVICVGGGTGIAAMHHIAKGHHMAGNQVVTIIGARCEDLLLFHDELCSFCPEVLVATNDGSCGRQGLVTDLLVERLENDKTVAEVVAIGPVPMMRAVAEATKPFGVKTTVSLNSIMVDGIGMCGACRVSVGGQTRFACVDGPEFDGHAVDFTELAARLTAFKDQERLSYEEFKKSHVCNCSK</sequence>
<dbReference type="EMBL" id="WVUD01000001">
    <property type="protein sequence ID" value="MYL81788.1"/>
    <property type="molecule type" value="Genomic_DNA"/>
</dbReference>
<feature type="binding site" evidence="1">
    <location>
        <position position="225"/>
    </location>
    <ligand>
        <name>[2Fe-2S] cluster</name>
        <dbReference type="ChEBI" id="CHEBI:190135"/>
    </ligand>
</feature>
<dbReference type="InterPro" id="IPR050353">
    <property type="entry name" value="PyrK_electron_transfer"/>
</dbReference>
<dbReference type="SUPFAM" id="SSF52343">
    <property type="entry name" value="Ferredoxin reductase-like, C-terminal NADP-linked domain"/>
    <property type="match status" value="1"/>
</dbReference>
<dbReference type="AlphaFoldDB" id="A0A7C9MGC2"/>
<keyword evidence="1" id="KW-0411">Iron-sulfur</keyword>
<dbReference type="Pfam" id="PF00175">
    <property type="entry name" value="NAD_binding_1"/>
    <property type="match status" value="1"/>
</dbReference>
<dbReference type="InterPro" id="IPR012165">
    <property type="entry name" value="Cyt_c3_hydrogenase_gsu"/>
</dbReference>
<feature type="domain" description="FAD-binding FR-type" evidence="2">
    <location>
        <begin position="1"/>
        <end position="97"/>
    </location>
</feature>
<dbReference type="RefSeq" id="WP_160958026.1">
    <property type="nucleotide sequence ID" value="NZ_WVUD01000001.1"/>
</dbReference>
<gene>
    <name evidence="3" type="ORF">GTA51_01365</name>
</gene>
<dbReference type="PIRSF" id="PIRSF006816">
    <property type="entry name" value="Cyc3_hyd_g"/>
    <property type="match status" value="1"/>
</dbReference>
<dbReference type="GO" id="GO:0016491">
    <property type="term" value="F:oxidoreductase activity"/>
    <property type="evidence" value="ECO:0007669"/>
    <property type="project" value="InterPro"/>
</dbReference>
<dbReference type="InterPro" id="IPR019480">
    <property type="entry name" value="Dihydroorotate_DH_Fe-S-bd"/>
</dbReference>
<keyword evidence="1" id="KW-0001">2Fe-2S</keyword>
<keyword evidence="4" id="KW-1185">Reference proteome</keyword>
<dbReference type="Proteomes" id="UP000482487">
    <property type="component" value="Unassembled WGS sequence"/>
</dbReference>
<dbReference type="GO" id="GO:0050660">
    <property type="term" value="F:flavin adenine dinucleotide binding"/>
    <property type="evidence" value="ECO:0007669"/>
    <property type="project" value="InterPro"/>
</dbReference>
<accession>A0A7C9MGC2</accession>
<proteinExistence type="predicted"/>
<evidence type="ECO:0000256" key="1">
    <source>
        <dbReference type="PIRSR" id="PIRSR006816-2"/>
    </source>
</evidence>
<dbReference type="InterPro" id="IPR017927">
    <property type="entry name" value="FAD-bd_FR_type"/>
</dbReference>
<dbReference type="PANTHER" id="PTHR43513:SF3">
    <property type="entry name" value="DIHYDROOROTATE DEHYDROGENASE B (NAD(+)), ELECTRON TRANSFER SUBUNIT-RELATED"/>
    <property type="match status" value="1"/>
</dbReference>
<dbReference type="CDD" id="cd06219">
    <property type="entry name" value="DHOD_e_trans_like1"/>
    <property type="match status" value="1"/>
</dbReference>
<organism evidence="3 4">
    <name type="scientific">Solidesulfovibrio aerotolerans</name>
    <dbReference type="NCBI Taxonomy" id="295255"/>
    <lineage>
        <taxon>Bacteria</taxon>
        <taxon>Pseudomonadati</taxon>
        <taxon>Thermodesulfobacteriota</taxon>
        <taxon>Desulfovibrionia</taxon>
        <taxon>Desulfovibrionales</taxon>
        <taxon>Desulfovibrionaceae</taxon>
        <taxon>Solidesulfovibrio</taxon>
    </lineage>
</organism>
<keyword evidence="1" id="KW-0408">Iron</keyword>
<dbReference type="InterPro" id="IPR001433">
    <property type="entry name" value="OxRdtase_FAD/NAD-bd"/>
</dbReference>
<dbReference type="NCBIfam" id="NF004862">
    <property type="entry name" value="PRK06222.1"/>
    <property type="match status" value="1"/>
</dbReference>
<name>A0A7C9MGC2_9BACT</name>
<dbReference type="GO" id="GO:0006221">
    <property type="term" value="P:pyrimidine nucleotide biosynthetic process"/>
    <property type="evidence" value="ECO:0007669"/>
    <property type="project" value="InterPro"/>
</dbReference>
<dbReference type="InterPro" id="IPR039261">
    <property type="entry name" value="FNR_nucleotide-bd"/>
</dbReference>
<comment type="cofactor">
    <cofactor evidence="1">
        <name>[2Fe-2S] cluster</name>
        <dbReference type="ChEBI" id="CHEBI:190135"/>
    </cofactor>
    <text evidence="1">Binds 1 [2Fe-2S] cluster per subunit.</text>
</comment>
<evidence type="ECO:0000259" key="2">
    <source>
        <dbReference type="PROSITE" id="PS51384"/>
    </source>
</evidence>
<evidence type="ECO:0000313" key="4">
    <source>
        <dbReference type="Proteomes" id="UP000482487"/>
    </source>
</evidence>
<feature type="binding site" evidence="1">
    <location>
        <position position="240"/>
    </location>
    <ligand>
        <name>[2Fe-2S] cluster</name>
        <dbReference type="ChEBI" id="CHEBI:190135"/>
    </ligand>
</feature>
<dbReference type="GO" id="GO:0051537">
    <property type="term" value="F:2 iron, 2 sulfur cluster binding"/>
    <property type="evidence" value="ECO:0007669"/>
    <property type="project" value="UniProtKB-KW"/>
</dbReference>
<reference evidence="3 4" key="1">
    <citation type="submission" date="2020-01" db="EMBL/GenBank/DDBJ databases">
        <title>Genome sequence of Desulfovibrio aerotolerans DSM 16695(T).</title>
        <authorList>
            <person name="Karnachuk O."/>
            <person name="Avakyan M."/>
            <person name="Mardanov A."/>
            <person name="Kadnikov V."/>
            <person name="Ravin N."/>
        </authorList>
    </citation>
    <scope>NUCLEOTIDE SEQUENCE [LARGE SCALE GENOMIC DNA]</scope>
    <source>
        <strain evidence="3 4">DSM 16695</strain>
    </source>
</reference>
<evidence type="ECO:0000313" key="3">
    <source>
        <dbReference type="EMBL" id="MYL81788.1"/>
    </source>
</evidence>
<dbReference type="PROSITE" id="PS51384">
    <property type="entry name" value="FAD_FR"/>
    <property type="match status" value="1"/>
</dbReference>